<name>A0A344UBA1_9ACTN</name>
<dbReference type="InterPro" id="IPR000182">
    <property type="entry name" value="GNAT_dom"/>
</dbReference>
<dbReference type="InterPro" id="IPR016181">
    <property type="entry name" value="Acyl_CoA_acyltransferase"/>
</dbReference>
<evidence type="ECO:0000259" key="1">
    <source>
        <dbReference type="PROSITE" id="PS51186"/>
    </source>
</evidence>
<dbReference type="AlphaFoldDB" id="A0A344UBA1"/>
<dbReference type="SUPFAM" id="SSF55729">
    <property type="entry name" value="Acyl-CoA N-acyltransferases (Nat)"/>
    <property type="match status" value="1"/>
</dbReference>
<dbReference type="RefSeq" id="WP_114059332.1">
    <property type="nucleotide sequence ID" value="NZ_CP030864.1"/>
</dbReference>
<evidence type="ECO:0000313" key="3">
    <source>
        <dbReference type="Proteomes" id="UP000252004"/>
    </source>
</evidence>
<dbReference type="OrthoDB" id="4536199at2"/>
<gene>
    <name evidence="2" type="ORF">C0216_32310</name>
</gene>
<sequence>MTTSAPAIRRHATLTPALKAVIGDLYALVRADLLDHPNYRLDVFLERLDRHAAEPGWAVVIAHGSDAAPVGYAYANSVGPGDRWWKRLNSPAPVRYTGKDAVAVKEIGVIPAWRGIGVSRHMHDALLADRGEPHATLMVNPVAGDGKVMRLYEGWGYEEIGVVQPSPDSPWLVCMGRPLRA</sequence>
<protein>
    <submittedName>
        <fullName evidence="2">GNAT family N-acetyltransferase</fullName>
    </submittedName>
</protein>
<dbReference type="PROSITE" id="PS51186">
    <property type="entry name" value="GNAT"/>
    <property type="match status" value="1"/>
</dbReference>
<geneLocation type="plasmid" evidence="2 3">
    <name>unnamed2</name>
</geneLocation>
<evidence type="ECO:0000313" key="2">
    <source>
        <dbReference type="EMBL" id="AXE28172.1"/>
    </source>
</evidence>
<organism evidence="2 3">
    <name type="scientific">Streptomyces globosus</name>
    <dbReference type="NCBI Taxonomy" id="68209"/>
    <lineage>
        <taxon>Bacteria</taxon>
        <taxon>Bacillati</taxon>
        <taxon>Actinomycetota</taxon>
        <taxon>Actinomycetes</taxon>
        <taxon>Kitasatosporales</taxon>
        <taxon>Streptomycetaceae</taxon>
        <taxon>Streptomyces</taxon>
    </lineage>
</organism>
<dbReference type="GO" id="GO:0016747">
    <property type="term" value="F:acyltransferase activity, transferring groups other than amino-acyl groups"/>
    <property type="evidence" value="ECO:0007669"/>
    <property type="project" value="InterPro"/>
</dbReference>
<feature type="domain" description="N-acetyltransferase" evidence="1">
    <location>
        <begin position="12"/>
        <end position="180"/>
    </location>
</feature>
<keyword evidence="3" id="KW-1185">Reference proteome</keyword>
<dbReference type="Proteomes" id="UP000252004">
    <property type="component" value="Plasmid unnamed2"/>
</dbReference>
<dbReference type="KEGG" id="sgz:C0216_32310"/>
<dbReference type="Gene3D" id="3.40.630.30">
    <property type="match status" value="1"/>
</dbReference>
<keyword evidence="2" id="KW-0614">Plasmid</keyword>
<proteinExistence type="predicted"/>
<reference evidence="2 3" key="1">
    <citation type="submission" date="2018-01" db="EMBL/GenBank/DDBJ databases">
        <title>Draft genome Sequence of streptomyces globosus LZH-48.</title>
        <authorList>
            <person name="Ran K."/>
            <person name="Li Z."/>
            <person name="Wei S."/>
            <person name="Dong R."/>
        </authorList>
    </citation>
    <scope>NUCLEOTIDE SEQUENCE [LARGE SCALE GENOMIC DNA]</scope>
    <source>
        <strain evidence="2 3">LZH-48</strain>
        <plasmid evidence="2 3">unnamed2</plasmid>
    </source>
</reference>
<accession>A0A344UBA1</accession>
<keyword evidence="2" id="KW-0808">Transferase</keyword>
<dbReference type="EMBL" id="CP030864">
    <property type="protein sequence ID" value="AXE28172.1"/>
    <property type="molecule type" value="Genomic_DNA"/>
</dbReference>